<protein>
    <submittedName>
        <fullName evidence="2">Uncharacterized protein</fullName>
    </submittedName>
</protein>
<accession>A0A1H3GA21</accession>
<name>A0A1H3GA21_9FLAO</name>
<dbReference type="Proteomes" id="UP000198569">
    <property type="component" value="Unassembled WGS sequence"/>
</dbReference>
<keyword evidence="1" id="KW-0472">Membrane</keyword>
<evidence type="ECO:0000313" key="3">
    <source>
        <dbReference type="Proteomes" id="UP000198569"/>
    </source>
</evidence>
<sequence>MNPDEEKNPFKSLKLVQKIALLLLVITIITFYVLSIQYIMQ</sequence>
<dbReference type="AlphaFoldDB" id="A0A1H3GA21"/>
<gene>
    <name evidence="2" type="ORF">SAMN05444338_12114</name>
</gene>
<evidence type="ECO:0000313" key="2">
    <source>
        <dbReference type="EMBL" id="SDX99915.1"/>
    </source>
</evidence>
<keyword evidence="3" id="KW-1185">Reference proteome</keyword>
<organism evidence="2 3">
    <name type="scientific">Flavobacterium degerlachei</name>
    <dbReference type="NCBI Taxonomy" id="229203"/>
    <lineage>
        <taxon>Bacteria</taxon>
        <taxon>Pseudomonadati</taxon>
        <taxon>Bacteroidota</taxon>
        <taxon>Flavobacteriia</taxon>
        <taxon>Flavobacteriales</taxon>
        <taxon>Flavobacteriaceae</taxon>
        <taxon>Flavobacterium</taxon>
    </lineage>
</organism>
<proteinExistence type="predicted"/>
<keyword evidence="1" id="KW-1133">Transmembrane helix</keyword>
<feature type="transmembrane region" description="Helical" evidence="1">
    <location>
        <begin position="20"/>
        <end position="40"/>
    </location>
</feature>
<dbReference type="EMBL" id="FNMV01000021">
    <property type="protein sequence ID" value="SDX99915.1"/>
    <property type="molecule type" value="Genomic_DNA"/>
</dbReference>
<keyword evidence="1" id="KW-0812">Transmembrane</keyword>
<evidence type="ECO:0000256" key="1">
    <source>
        <dbReference type="SAM" id="Phobius"/>
    </source>
</evidence>
<reference evidence="3" key="1">
    <citation type="submission" date="2016-10" db="EMBL/GenBank/DDBJ databases">
        <authorList>
            <person name="Varghese N."/>
            <person name="Submissions S."/>
        </authorList>
    </citation>
    <scope>NUCLEOTIDE SEQUENCE [LARGE SCALE GENOMIC DNA]</scope>
    <source>
        <strain evidence="3">DSM 15718</strain>
    </source>
</reference>